<proteinExistence type="predicted"/>
<gene>
    <name evidence="3" type="ORF">FSB_LOCUS35450</name>
</gene>
<dbReference type="EMBL" id="OIVN01002931">
    <property type="protein sequence ID" value="SPD07568.1"/>
    <property type="molecule type" value="Genomic_DNA"/>
</dbReference>
<evidence type="ECO:0000256" key="2">
    <source>
        <dbReference type="SAM" id="Phobius"/>
    </source>
</evidence>
<feature type="region of interest" description="Disordered" evidence="1">
    <location>
        <begin position="309"/>
        <end position="384"/>
    </location>
</feature>
<sequence>MASCGFGSLELSMPGLRALIEPFLSRQEVCQEAEGLLSRLRGWKASGYDFCVEPFWSVSGHDVREKVEGLLSRLRRWKVSGHEAPEEMEALLSLWKELDGVRAYFILFFTLPTFTCGLSKLQSGLSDWQFAVKALLSEWVSKLIADRVSVFNESALSEAVKQAENLVSKFRVWITNFVKGLVSLFEKIRFNLKQTRKPSYLKGTVGNDRVEVRLEGVHGGGGREEIMGGGRVVSAIPGIINRARNKGIGGGTGGEGNGDEDRGRGRDVEDRRGEGNASPKMDSSRKAEIYTDRVCDPAPHIRLHTIPFGISQASGSGSPVEGQGESSGGQDGGSGARSQGEGSDGGIGGEGDGDEGIGGGIGGGGQGEGNGDEGGEEGRGRVGDVEIGRRVRNARPTTLAEIFLALSAQSTAAAIALHFLGLSSGDRGLLVSVLVINLMGYVLCTAAIWQSHTSPRASRILGRIGSAATSLGFILMIAMILPSYLLWMIVLACLVLLAEEMTMNGMVPFKGNFDNWAIQMKALFGLQDAENEGTLTPTQKEALLRAALEEILKQEGILSSRAPKPDKAQKRLKPVNWGKHELRVLAGAGIKSEDDIAILGMKLTILKLMGMLTWGMVIQKIQKILQTS</sequence>
<feature type="region of interest" description="Disordered" evidence="1">
    <location>
        <begin position="243"/>
        <end position="288"/>
    </location>
</feature>
<evidence type="ECO:0000256" key="1">
    <source>
        <dbReference type="SAM" id="MobiDB-lite"/>
    </source>
</evidence>
<feature type="compositionally biased region" description="Gly residues" evidence="1">
    <location>
        <begin position="247"/>
        <end position="256"/>
    </location>
</feature>
<name>A0A2N9H6U1_FAGSY</name>
<dbReference type="AlphaFoldDB" id="A0A2N9H6U1"/>
<protein>
    <submittedName>
        <fullName evidence="3">Uncharacterized protein</fullName>
    </submittedName>
</protein>
<feature type="compositionally biased region" description="Gly residues" evidence="1">
    <location>
        <begin position="325"/>
        <end position="335"/>
    </location>
</feature>
<keyword evidence="2" id="KW-0812">Transmembrane</keyword>
<accession>A0A2N9H6U1</accession>
<feature type="transmembrane region" description="Helical" evidence="2">
    <location>
        <begin position="399"/>
        <end position="422"/>
    </location>
</feature>
<evidence type="ECO:0000313" key="3">
    <source>
        <dbReference type="EMBL" id="SPD07568.1"/>
    </source>
</evidence>
<organism evidence="3">
    <name type="scientific">Fagus sylvatica</name>
    <name type="common">Beechnut</name>
    <dbReference type="NCBI Taxonomy" id="28930"/>
    <lineage>
        <taxon>Eukaryota</taxon>
        <taxon>Viridiplantae</taxon>
        <taxon>Streptophyta</taxon>
        <taxon>Embryophyta</taxon>
        <taxon>Tracheophyta</taxon>
        <taxon>Spermatophyta</taxon>
        <taxon>Magnoliopsida</taxon>
        <taxon>eudicotyledons</taxon>
        <taxon>Gunneridae</taxon>
        <taxon>Pentapetalae</taxon>
        <taxon>rosids</taxon>
        <taxon>fabids</taxon>
        <taxon>Fagales</taxon>
        <taxon>Fagaceae</taxon>
        <taxon>Fagus</taxon>
    </lineage>
</organism>
<feature type="compositionally biased region" description="Gly residues" evidence="1">
    <location>
        <begin position="342"/>
        <end position="369"/>
    </location>
</feature>
<feature type="transmembrane region" description="Helical" evidence="2">
    <location>
        <begin position="596"/>
        <end position="618"/>
    </location>
</feature>
<keyword evidence="2" id="KW-1133">Transmembrane helix</keyword>
<keyword evidence="2" id="KW-0472">Membrane</keyword>
<feature type="transmembrane region" description="Helical" evidence="2">
    <location>
        <begin position="428"/>
        <end position="449"/>
    </location>
</feature>
<feature type="compositionally biased region" description="Low complexity" evidence="1">
    <location>
        <begin position="314"/>
        <end position="324"/>
    </location>
</feature>
<feature type="transmembrane region" description="Helical" evidence="2">
    <location>
        <begin position="470"/>
        <end position="498"/>
    </location>
</feature>
<feature type="compositionally biased region" description="Basic and acidic residues" evidence="1">
    <location>
        <begin position="259"/>
        <end position="274"/>
    </location>
</feature>
<reference evidence="3" key="1">
    <citation type="submission" date="2018-02" db="EMBL/GenBank/DDBJ databases">
        <authorList>
            <person name="Cohen D.B."/>
            <person name="Kent A.D."/>
        </authorList>
    </citation>
    <scope>NUCLEOTIDE SEQUENCE</scope>
</reference>